<evidence type="ECO:0000259" key="1">
    <source>
        <dbReference type="Pfam" id="PF16461"/>
    </source>
</evidence>
<dbReference type="Pfam" id="PF16461">
    <property type="entry name" value="Phage_TTP_12"/>
    <property type="match status" value="1"/>
</dbReference>
<protein>
    <recommendedName>
        <fullName evidence="1">Lambda phage tail tube protein N-terminal domain-containing protein</fullName>
    </recommendedName>
</protein>
<evidence type="ECO:0000313" key="3">
    <source>
        <dbReference type="Proteomes" id="UP000824072"/>
    </source>
</evidence>
<feature type="domain" description="Lambda phage tail tube protein N-terminal" evidence="1">
    <location>
        <begin position="35"/>
        <end position="127"/>
    </location>
</feature>
<dbReference type="Proteomes" id="UP000824072">
    <property type="component" value="Unassembled WGS sequence"/>
</dbReference>
<dbReference type="AlphaFoldDB" id="A0A9D1I9F8"/>
<proteinExistence type="predicted"/>
<accession>A0A9D1I9F8</accession>
<reference evidence="2" key="1">
    <citation type="submission" date="2020-10" db="EMBL/GenBank/DDBJ databases">
        <authorList>
            <person name="Gilroy R."/>
        </authorList>
    </citation>
    <scope>NUCLEOTIDE SEQUENCE</scope>
    <source>
        <strain evidence="2">ChiHcec3-11533</strain>
    </source>
</reference>
<organism evidence="2 3">
    <name type="scientific">Candidatus Pullichristensenella excrementigallinarum</name>
    <dbReference type="NCBI Taxonomy" id="2840907"/>
    <lineage>
        <taxon>Bacteria</taxon>
        <taxon>Bacillati</taxon>
        <taxon>Bacillota</taxon>
        <taxon>Clostridia</taxon>
        <taxon>Candidatus Pullichristensenella</taxon>
    </lineage>
</organism>
<name>A0A9D1I9F8_9FIRM</name>
<dbReference type="EMBL" id="DVMU01000038">
    <property type="protein sequence ID" value="HIU33260.1"/>
    <property type="molecule type" value="Genomic_DNA"/>
</dbReference>
<dbReference type="Gene3D" id="4.10.410.40">
    <property type="match status" value="1"/>
</dbReference>
<dbReference type="InterPro" id="IPR032494">
    <property type="entry name" value="Phage_TTP_N"/>
</dbReference>
<comment type="caution">
    <text evidence="2">The sequence shown here is derived from an EMBL/GenBank/DDBJ whole genome shotgun (WGS) entry which is preliminary data.</text>
</comment>
<evidence type="ECO:0000313" key="2">
    <source>
        <dbReference type="EMBL" id="HIU33260.1"/>
    </source>
</evidence>
<sequence length="137" mass="14129">MALGAMGTKFYFKSSSGSEVTVGKLSSIGELAPSSEEIEITTLASTSREYMQGIKSAGELELEGFFDPEDAGQTALRAAYESGETGTARIVFADGTEFSFSAYVSGYGIGATEVDGAVGFTAKMRLTGGITMKGAGT</sequence>
<gene>
    <name evidence="2" type="ORF">IAB02_01730</name>
</gene>
<reference evidence="2" key="2">
    <citation type="journal article" date="2021" name="PeerJ">
        <title>Extensive microbial diversity within the chicken gut microbiome revealed by metagenomics and culture.</title>
        <authorList>
            <person name="Gilroy R."/>
            <person name="Ravi A."/>
            <person name="Getino M."/>
            <person name="Pursley I."/>
            <person name="Horton D.L."/>
            <person name="Alikhan N.F."/>
            <person name="Baker D."/>
            <person name="Gharbi K."/>
            <person name="Hall N."/>
            <person name="Watson M."/>
            <person name="Adriaenssens E.M."/>
            <person name="Foster-Nyarko E."/>
            <person name="Jarju S."/>
            <person name="Secka A."/>
            <person name="Antonio M."/>
            <person name="Oren A."/>
            <person name="Chaudhuri R.R."/>
            <person name="La Ragione R."/>
            <person name="Hildebrand F."/>
            <person name="Pallen M.J."/>
        </authorList>
    </citation>
    <scope>NUCLEOTIDE SEQUENCE</scope>
    <source>
        <strain evidence="2">ChiHcec3-11533</strain>
    </source>
</reference>